<name>A0A511YZC0_9CELL</name>
<dbReference type="PANTHER" id="PTHR43460:SF1">
    <property type="entry name" value="METHYLTRANSFERASE TYPE 11 DOMAIN-CONTAINING PROTEIN"/>
    <property type="match status" value="1"/>
</dbReference>
<proteinExistence type="predicted"/>
<keyword evidence="1" id="KW-0808">Transferase</keyword>
<dbReference type="Proteomes" id="UP000321484">
    <property type="component" value="Unassembled WGS sequence"/>
</dbReference>
<dbReference type="GO" id="GO:0032259">
    <property type="term" value="P:methylation"/>
    <property type="evidence" value="ECO:0007669"/>
    <property type="project" value="UniProtKB-KW"/>
</dbReference>
<dbReference type="InterPro" id="IPR029063">
    <property type="entry name" value="SAM-dependent_MTases_sf"/>
</dbReference>
<organism evidence="1 2">
    <name type="scientific">Actinotalea fermentans</name>
    <dbReference type="NCBI Taxonomy" id="43671"/>
    <lineage>
        <taxon>Bacteria</taxon>
        <taxon>Bacillati</taxon>
        <taxon>Actinomycetota</taxon>
        <taxon>Actinomycetes</taxon>
        <taxon>Micrococcales</taxon>
        <taxon>Cellulomonadaceae</taxon>
        <taxon>Actinotalea</taxon>
    </lineage>
</organism>
<keyword evidence="2" id="KW-1185">Reference proteome</keyword>
<sequence length="219" mass="23828">MDLWRAAAESPPPLEELAARVHADTPPWDLDALAAEAVRGTTAVLEVTAGEPTLEAEGFTLVGLDPDVQDATDLPYPERCFDVVVDRHGGYDAAEVARVLRPGGVLLTDQLAGDDVVDLHAVFGAPLPRPHLTVDARADELTDLGLDVTRRETWHGPLAFDDVAALASYLALVPWRSPADFSVDGYANTLIYLHMRAPAWGQPLVFTQSRFLLRAERPF</sequence>
<dbReference type="SUPFAM" id="SSF53335">
    <property type="entry name" value="S-adenosyl-L-methionine-dependent methyltransferases"/>
    <property type="match status" value="1"/>
</dbReference>
<dbReference type="InterPro" id="IPR052939">
    <property type="entry name" value="23S_rRNA_MeTrnsfrase_RlmA"/>
</dbReference>
<evidence type="ECO:0000313" key="2">
    <source>
        <dbReference type="Proteomes" id="UP000321484"/>
    </source>
</evidence>
<protein>
    <submittedName>
        <fullName evidence="1">Methyltransferase type 11</fullName>
    </submittedName>
</protein>
<comment type="caution">
    <text evidence="1">The sequence shown here is derived from an EMBL/GenBank/DDBJ whole genome shotgun (WGS) entry which is preliminary data.</text>
</comment>
<gene>
    <name evidence="1" type="ORF">AFE02nite_22820</name>
</gene>
<accession>A0A511YZC0</accession>
<keyword evidence="1" id="KW-0489">Methyltransferase</keyword>
<dbReference type="Gene3D" id="3.40.50.150">
    <property type="entry name" value="Vaccinia Virus protein VP39"/>
    <property type="match status" value="1"/>
</dbReference>
<dbReference type="PANTHER" id="PTHR43460">
    <property type="entry name" value="METHYLTRANSFERASE"/>
    <property type="match status" value="1"/>
</dbReference>
<dbReference type="EMBL" id="BJYK01000008">
    <property type="protein sequence ID" value="GEN80548.1"/>
    <property type="molecule type" value="Genomic_DNA"/>
</dbReference>
<dbReference type="AlphaFoldDB" id="A0A511YZC0"/>
<dbReference type="GO" id="GO:0008168">
    <property type="term" value="F:methyltransferase activity"/>
    <property type="evidence" value="ECO:0007669"/>
    <property type="project" value="UniProtKB-KW"/>
</dbReference>
<reference evidence="1 2" key="1">
    <citation type="submission" date="2019-07" db="EMBL/GenBank/DDBJ databases">
        <title>Whole genome shotgun sequence of Actinotalea fermentans NBRC 105374.</title>
        <authorList>
            <person name="Hosoyama A."/>
            <person name="Uohara A."/>
            <person name="Ohji S."/>
            <person name="Ichikawa N."/>
        </authorList>
    </citation>
    <scope>NUCLEOTIDE SEQUENCE [LARGE SCALE GENOMIC DNA]</scope>
    <source>
        <strain evidence="1 2">NBRC 105374</strain>
    </source>
</reference>
<evidence type="ECO:0000313" key="1">
    <source>
        <dbReference type="EMBL" id="GEN80548.1"/>
    </source>
</evidence>